<reference evidence="2 3" key="1">
    <citation type="submission" date="2017-11" db="EMBL/GenBank/DDBJ databases">
        <title>Genomic Encyclopedia of Type Strains, Phase III (KMG-III): the genomes of soil and plant-associated and newly described type strains.</title>
        <authorList>
            <person name="Whitman W."/>
        </authorList>
    </citation>
    <scope>NUCLEOTIDE SEQUENCE [LARGE SCALE GENOMIC DNA]</scope>
    <source>
        <strain evidence="2 3">UB-Domo-W1</strain>
    </source>
</reference>
<comment type="caution">
    <text evidence="2">The sequence shown here is derived from an EMBL/GenBank/DDBJ whole genome shotgun (WGS) entry which is preliminary data.</text>
</comment>
<accession>A0A2M8VQ72</accession>
<dbReference type="InterPro" id="IPR021306">
    <property type="entry name" value="DUF2878"/>
</dbReference>
<keyword evidence="1" id="KW-0472">Membrane</keyword>
<evidence type="ECO:0000313" key="2">
    <source>
        <dbReference type="EMBL" id="PJI79293.1"/>
    </source>
</evidence>
<proteinExistence type="predicted"/>
<keyword evidence="1" id="KW-1133">Transmembrane helix</keyword>
<dbReference type="AlphaFoldDB" id="A0A2M8VQ72"/>
<evidence type="ECO:0000256" key="1">
    <source>
        <dbReference type="SAM" id="Phobius"/>
    </source>
</evidence>
<feature type="transmembrane region" description="Helical" evidence="1">
    <location>
        <begin position="143"/>
        <end position="164"/>
    </location>
</feature>
<dbReference type="Pfam" id="PF11086">
    <property type="entry name" value="DUF2878"/>
    <property type="match status" value="1"/>
</dbReference>
<gene>
    <name evidence="2" type="ORF">B0G85_1397</name>
</gene>
<dbReference type="EMBL" id="PGTX01000003">
    <property type="protein sequence ID" value="PJI79293.1"/>
    <property type="molecule type" value="Genomic_DNA"/>
</dbReference>
<feature type="transmembrane region" description="Helical" evidence="1">
    <location>
        <begin position="88"/>
        <end position="107"/>
    </location>
</feature>
<name>A0A2M8VQ72_9BURK</name>
<evidence type="ECO:0000313" key="3">
    <source>
        <dbReference type="Proteomes" id="UP000229366"/>
    </source>
</evidence>
<feature type="transmembrane region" description="Helical" evidence="1">
    <location>
        <begin position="53"/>
        <end position="76"/>
    </location>
</feature>
<keyword evidence="3" id="KW-1185">Reference proteome</keyword>
<sequence>MAKFWNFVIFQLGWFACIIGAAKQEVLWPALGTLAYIAWHIWRSPQPILELRLIIKAVLFGVSADSLIAYFGFLRFEDAWPSANLSPLWMWALWALVASTINSSLSWLRERPILGAILGGIAGPLSYEAGIRMGAGAWGIHGQIGGLVLLSLVWAVAIPLFFYWDRIAAGPSLAKNQ</sequence>
<dbReference type="OrthoDB" id="288800at2"/>
<keyword evidence="1" id="KW-0812">Transmembrane</keyword>
<dbReference type="RefSeq" id="WP_100379715.1">
    <property type="nucleotide sequence ID" value="NZ_CBCSBW010000003.1"/>
</dbReference>
<organism evidence="2 3">
    <name type="scientific">Polynucleobacter brandtiae</name>
    <dbReference type="NCBI Taxonomy" id="1938816"/>
    <lineage>
        <taxon>Bacteria</taxon>
        <taxon>Pseudomonadati</taxon>
        <taxon>Pseudomonadota</taxon>
        <taxon>Betaproteobacteria</taxon>
        <taxon>Burkholderiales</taxon>
        <taxon>Burkholderiaceae</taxon>
        <taxon>Polynucleobacter</taxon>
    </lineage>
</organism>
<dbReference type="Proteomes" id="UP000229366">
    <property type="component" value="Unassembled WGS sequence"/>
</dbReference>
<feature type="transmembrane region" description="Helical" evidence="1">
    <location>
        <begin position="113"/>
        <end position="131"/>
    </location>
</feature>
<dbReference type="PROSITE" id="PS51257">
    <property type="entry name" value="PROKAR_LIPOPROTEIN"/>
    <property type="match status" value="1"/>
</dbReference>
<protein>
    <submittedName>
        <fullName evidence="2">Uncharacterized protein DUF2878</fullName>
    </submittedName>
</protein>